<dbReference type="EC" id="2.7.11.1" evidence="3"/>
<protein>
    <recommendedName>
        <fullName evidence="3">non-specific serine/threonine protein kinase</fullName>
        <ecNumber evidence="3">2.7.11.1</ecNumber>
    </recommendedName>
</protein>
<feature type="domain" description="NAF" evidence="14">
    <location>
        <begin position="310"/>
        <end position="334"/>
    </location>
</feature>
<evidence type="ECO:0000256" key="9">
    <source>
        <dbReference type="ARBA" id="ARBA00047899"/>
    </source>
</evidence>
<evidence type="ECO:0000256" key="10">
    <source>
        <dbReference type="ARBA" id="ARBA00048679"/>
    </source>
</evidence>
<evidence type="ECO:0000256" key="6">
    <source>
        <dbReference type="ARBA" id="ARBA00022741"/>
    </source>
</evidence>
<proteinExistence type="inferred from homology"/>
<dbReference type="PROSITE" id="PS00107">
    <property type="entry name" value="PROTEIN_KINASE_ATP"/>
    <property type="match status" value="1"/>
</dbReference>
<dbReference type="InterPro" id="IPR018451">
    <property type="entry name" value="NAF/FISL_domain"/>
</dbReference>
<evidence type="ECO:0000256" key="4">
    <source>
        <dbReference type="ARBA" id="ARBA00022527"/>
    </source>
</evidence>
<dbReference type="InterPro" id="IPR008271">
    <property type="entry name" value="Ser/Thr_kinase_AS"/>
</dbReference>
<evidence type="ECO:0000259" key="13">
    <source>
        <dbReference type="PROSITE" id="PS50011"/>
    </source>
</evidence>
<feature type="domain" description="Protein kinase" evidence="13">
    <location>
        <begin position="32"/>
        <end position="290"/>
    </location>
</feature>
<dbReference type="InterPro" id="IPR000719">
    <property type="entry name" value="Prot_kinase_dom"/>
</dbReference>
<dbReference type="PANTHER" id="PTHR43895">
    <property type="entry name" value="CALCIUM/CALMODULIN-DEPENDENT PROTEIN KINASE KINASE-RELATED"/>
    <property type="match status" value="1"/>
</dbReference>
<comment type="catalytic activity">
    <reaction evidence="10">
        <text>L-seryl-[protein] + ATP = O-phospho-L-seryl-[protein] + ADP + H(+)</text>
        <dbReference type="Rhea" id="RHEA:17989"/>
        <dbReference type="Rhea" id="RHEA-COMP:9863"/>
        <dbReference type="Rhea" id="RHEA-COMP:11604"/>
        <dbReference type="ChEBI" id="CHEBI:15378"/>
        <dbReference type="ChEBI" id="CHEBI:29999"/>
        <dbReference type="ChEBI" id="CHEBI:30616"/>
        <dbReference type="ChEBI" id="CHEBI:83421"/>
        <dbReference type="ChEBI" id="CHEBI:456216"/>
        <dbReference type="EC" id="2.7.11.1"/>
    </reaction>
</comment>
<evidence type="ECO:0000256" key="5">
    <source>
        <dbReference type="ARBA" id="ARBA00022679"/>
    </source>
</evidence>
<evidence type="ECO:0000256" key="12">
    <source>
        <dbReference type="RuleBase" id="RU000304"/>
    </source>
</evidence>
<dbReference type="InterPro" id="IPR011009">
    <property type="entry name" value="Kinase-like_dom_sf"/>
</dbReference>
<dbReference type="PROSITE" id="PS00108">
    <property type="entry name" value="PROTEIN_KINASE_ST"/>
    <property type="match status" value="1"/>
</dbReference>
<dbReference type="Proteomes" id="UP001341840">
    <property type="component" value="Unassembled WGS sequence"/>
</dbReference>
<evidence type="ECO:0000256" key="7">
    <source>
        <dbReference type="ARBA" id="ARBA00022777"/>
    </source>
</evidence>
<dbReference type="Pfam" id="PF00069">
    <property type="entry name" value="Pkinase"/>
    <property type="match status" value="1"/>
</dbReference>
<evidence type="ECO:0000313" key="16">
    <source>
        <dbReference type="Proteomes" id="UP001341840"/>
    </source>
</evidence>
<evidence type="ECO:0000256" key="1">
    <source>
        <dbReference type="ARBA" id="ARBA00001936"/>
    </source>
</evidence>
<dbReference type="PANTHER" id="PTHR43895:SF160">
    <property type="entry name" value="CBL-INTERACTING SERINE_THREONINE-PROTEIN KINASE 14"/>
    <property type="match status" value="1"/>
</dbReference>
<evidence type="ECO:0000313" key="15">
    <source>
        <dbReference type="EMBL" id="MED6106902.1"/>
    </source>
</evidence>
<dbReference type="EMBL" id="JASCZI010000020">
    <property type="protein sequence ID" value="MED6106902.1"/>
    <property type="molecule type" value="Genomic_DNA"/>
</dbReference>
<gene>
    <name evidence="15" type="ORF">PIB30_008906</name>
</gene>
<dbReference type="InterPro" id="IPR017441">
    <property type="entry name" value="Protein_kinase_ATP_BS"/>
</dbReference>
<evidence type="ECO:0000256" key="2">
    <source>
        <dbReference type="ARBA" id="ARBA00006234"/>
    </source>
</evidence>
<dbReference type="CDD" id="cd12195">
    <property type="entry name" value="CIPK_C"/>
    <property type="match status" value="1"/>
</dbReference>
<reference evidence="15 16" key="1">
    <citation type="journal article" date="2023" name="Plants (Basel)">
        <title>Bridging the Gap: Combining Genomics and Transcriptomics Approaches to Understand Stylosanthes scabra, an Orphan Legume from the Brazilian Caatinga.</title>
        <authorList>
            <person name="Ferreira-Neto J.R.C."/>
            <person name="da Silva M.D."/>
            <person name="Binneck E."/>
            <person name="de Melo N.F."/>
            <person name="da Silva R.H."/>
            <person name="de Melo A.L.T.M."/>
            <person name="Pandolfi V."/>
            <person name="Bustamante F.O."/>
            <person name="Brasileiro-Vidal A.C."/>
            <person name="Benko-Iseppon A.M."/>
        </authorList>
    </citation>
    <scope>NUCLEOTIDE SEQUENCE [LARGE SCALE GENOMIC DNA]</scope>
    <source>
        <tissue evidence="15">Leaves</tissue>
    </source>
</reference>
<name>A0ABU6Q5V0_9FABA</name>
<dbReference type="InterPro" id="IPR004041">
    <property type="entry name" value="NAF_dom"/>
</dbReference>
<evidence type="ECO:0000256" key="3">
    <source>
        <dbReference type="ARBA" id="ARBA00012513"/>
    </source>
</evidence>
<accession>A0ABU6Q5V0</accession>
<comment type="caution">
    <text evidence="15">The sequence shown here is derived from an EMBL/GenBank/DDBJ whole genome shotgun (WGS) entry which is preliminary data.</text>
</comment>
<dbReference type="PROSITE" id="PS50011">
    <property type="entry name" value="PROTEIN_KINASE_DOM"/>
    <property type="match status" value="1"/>
</dbReference>
<dbReference type="Gene3D" id="3.30.200.20">
    <property type="entry name" value="Phosphorylase Kinase, domain 1"/>
    <property type="match status" value="1"/>
</dbReference>
<comment type="catalytic activity">
    <reaction evidence="9">
        <text>L-threonyl-[protein] + ATP = O-phospho-L-threonyl-[protein] + ADP + H(+)</text>
        <dbReference type="Rhea" id="RHEA:46608"/>
        <dbReference type="Rhea" id="RHEA-COMP:11060"/>
        <dbReference type="Rhea" id="RHEA-COMP:11605"/>
        <dbReference type="ChEBI" id="CHEBI:15378"/>
        <dbReference type="ChEBI" id="CHEBI:30013"/>
        <dbReference type="ChEBI" id="CHEBI:30616"/>
        <dbReference type="ChEBI" id="CHEBI:61977"/>
        <dbReference type="ChEBI" id="CHEBI:456216"/>
        <dbReference type="EC" id="2.7.11.1"/>
    </reaction>
</comment>
<dbReference type="Gene3D" id="3.30.310.80">
    <property type="entry name" value="Kinase associated domain 1, KA1"/>
    <property type="match status" value="1"/>
</dbReference>
<evidence type="ECO:0000256" key="11">
    <source>
        <dbReference type="PROSITE-ProRule" id="PRU10141"/>
    </source>
</evidence>
<keyword evidence="6 11" id="KW-0547">Nucleotide-binding</keyword>
<keyword evidence="7" id="KW-0418">Kinase</keyword>
<keyword evidence="5" id="KW-0808">Transferase</keyword>
<comment type="cofactor">
    <cofactor evidence="1">
        <name>Mn(2+)</name>
        <dbReference type="ChEBI" id="CHEBI:29035"/>
    </cofactor>
</comment>
<sequence>MLGTQNNTVVDASASNDDAAAASNSVVLFGKYEILKLLGVGASGKVYHARRVDTGESVAIKAVSKRHLDGRDGYAYAAQIEREISIMRRMRHPHTVRLFEVLATKAKIYYVMEYAAGGELLRRVSADGRMTENLARRYFQQLISAVAYCHSHGVFHRDLKLENLLVDENMDLKVTDFGLSAGRSQVGSDGLLHTVCGTPAYVAPEILAKKGYRGVSVDIWSCGVILFTLVAGYLPFNDYNITLLYRKIYRGQFRYPKWVSSEFKHLVSRLLDRDPETRITIDEIMKDPWFCRGGYKYPTRVMPELDEDHVVVKDLNAFDLISFSSGFDISGLMTHSEYLNCVERFVSKEKPERILERVKGMVGKVERVVVRKDENAIIGVKLEGLDGNFVIAVRIYRLMSELVVIEVKRKEKKVGGGNFWRTLLRPLLLELALLHESAPK</sequence>
<dbReference type="SMART" id="SM00220">
    <property type="entry name" value="S_TKc"/>
    <property type="match status" value="1"/>
</dbReference>
<dbReference type="SUPFAM" id="SSF56112">
    <property type="entry name" value="Protein kinase-like (PK-like)"/>
    <property type="match status" value="1"/>
</dbReference>
<dbReference type="Gene3D" id="1.10.510.10">
    <property type="entry name" value="Transferase(Phosphotransferase) domain 1"/>
    <property type="match status" value="1"/>
</dbReference>
<dbReference type="Pfam" id="PF03822">
    <property type="entry name" value="NAF"/>
    <property type="match status" value="1"/>
</dbReference>
<keyword evidence="4 12" id="KW-0723">Serine/threonine-protein kinase</keyword>
<keyword evidence="8 11" id="KW-0067">ATP-binding</keyword>
<dbReference type="PROSITE" id="PS50816">
    <property type="entry name" value="NAF"/>
    <property type="match status" value="1"/>
</dbReference>
<evidence type="ECO:0000256" key="8">
    <source>
        <dbReference type="ARBA" id="ARBA00022840"/>
    </source>
</evidence>
<comment type="similarity">
    <text evidence="2">Belongs to the protein kinase superfamily. CAMK Ser/Thr protein kinase family. SNF1 subfamily.</text>
</comment>
<keyword evidence="16" id="KW-1185">Reference proteome</keyword>
<organism evidence="15 16">
    <name type="scientific">Stylosanthes scabra</name>
    <dbReference type="NCBI Taxonomy" id="79078"/>
    <lineage>
        <taxon>Eukaryota</taxon>
        <taxon>Viridiplantae</taxon>
        <taxon>Streptophyta</taxon>
        <taxon>Embryophyta</taxon>
        <taxon>Tracheophyta</taxon>
        <taxon>Spermatophyta</taxon>
        <taxon>Magnoliopsida</taxon>
        <taxon>eudicotyledons</taxon>
        <taxon>Gunneridae</taxon>
        <taxon>Pentapetalae</taxon>
        <taxon>rosids</taxon>
        <taxon>fabids</taxon>
        <taxon>Fabales</taxon>
        <taxon>Fabaceae</taxon>
        <taxon>Papilionoideae</taxon>
        <taxon>50 kb inversion clade</taxon>
        <taxon>dalbergioids sensu lato</taxon>
        <taxon>Dalbergieae</taxon>
        <taxon>Pterocarpus clade</taxon>
        <taxon>Stylosanthes</taxon>
    </lineage>
</organism>
<evidence type="ECO:0000259" key="14">
    <source>
        <dbReference type="PROSITE" id="PS50816"/>
    </source>
</evidence>
<feature type="binding site" evidence="11">
    <location>
        <position position="61"/>
    </location>
    <ligand>
        <name>ATP</name>
        <dbReference type="ChEBI" id="CHEBI:30616"/>
    </ligand>
</feature>